<dbReference type="GO" id="GO:0006412">
    <property type="term" value="P:translation"/>
    <property type="evidence" value="ECO:0007669"/>
    <property type="project" value="UniProtKB-UniRule"/>
</dbReference>
<keyword evidence="3 7" id="KW-0694">RNA-binding</keyword>
<dbReference type="Gene3D" id="2.40.30.10">
    <property type="entry name" value="Translation factors"/>
    <property type="match status" value="1"/>
</dbReference>
<sequence>MEALLAKKIGMTQIFSEKGDCIPVTIVQVEKCIPVFRRTEEKDGYQAVLTAYGEQKDKNVNKPMRGFYEKHKIKPAKILTEFRGQDIEEDQLGKPLSVEIFEAGDCVDIVGVSKGKGFAGVMKRHGFHGAPASRGSHEAFRGGGSIGMHTYPGRVFKGKKMPGRMGGDTIHVHNVKVFRVDKDKNALLLNGAVPGANGGIVKIIKSRKGGKK</sequence>
<evidence type="ECO:0000256" key="3">
    <source>
        <dbReference type="ARBA" id="ARBA00022884"/>
    </source>
</evidence>
<evidence type="ECO:0000256" key="5">
    <source>
        <dbReference type="ARBA" id="ARBA00023274"/>
    </source>
</evidence>
<evidence type="ECO:0000256" key="2">
    <source>
        <dbReference type="ARBA" id="ARBA00022730"/>
    </source>
</evidence>
<dbReference type="PROSITE" id="PS00474">
    <property type="entry name" value="RIBOSOMAL_L3"/>
    <property type="match status" value="1"/>
</dbReference>
<comment type="similarity">
    <text evidence="1 7 8">Belongs to the universal ribosomal protein uL3 family.</text>
</comment>
<evidence type="ECO:0000256" key="1">
    <source>
        <dbReference type="ARBA" id="ARBA00006540"/>
    </source>
</evidence>
<evidence type="ECO:0000256" key="7">
    <source>
        <dbReference type="HAMAP-Rule" id="MF_01325"/>
    </source>
</evidence>
<proteinExistence type="inferred from homology"/>
<dbReference type="GO" id="GO:0003735">
    <property type="term" value="F:structural constituent of ribosome"/>
    <property type="evidence" value="ECO:0007669"/>
    <property type="project" value="UniProtKB-UniRule"/>
</dbReference>
<comment type="function">
    <text evidence="7 9">One of the primary rRNA binding proteins, it binds directly near the 3'-end of the 23S rRNA, where it nucleates assembly of the 50S subunit.</text>
</comment>
<name>A0A7T0C0I3_9BACT</name>
<evidence type="ECO:0000313" key="11">
    <source>
        <dbReference type="Proteomes" id="UP000594464"/>
    </source>
</evidence>
<dbReference type="PANTHER" id="PTHR11229:SF16">
    <property type="entry name" value="LARGE RIBOSOMAL SUBUNIT PROTEIN UL3C"/>
    <property type="match status" value="1"/>
</dbReference>
<organism evidence="10 11">
    <name type="scientific">Candidatus Nitrohelix vancouverensis</name>
    <dbReference type="NCBI Taxonomy" id="2705534"/>
    <lineage>
        <taxon>Bacteria</taxon>
        <taxon>Pseudomonadati</taxon>
        <taxon>Nitrospinota/Tectimicrobiota group</taxon>
        <taxon>Nitrospinota</taxon>
        <taxon>Nitrospinia</taxon>
        <taxon>Nitrospinales</taxon>
        <taxon>Nitrospinaceae</taxon>
        <taxon>Candidatus Nitrohelix</taxon>
    </lineage>
</organism>
<comment type="subunit">
    <text evidence="7 9">Part of the 50S ribosomal subunit. Forms a cluster with proteins L14 and L19.</text>
</comment>
<evidence type="ECO:0000313" key="10">
    <source>
        <dbReference type="EMBL" id="QPJ64266.1"/>
    </source>
</evidence>
<accession>A0A7T0C0I3</accession>
<protein>
    <recommendedName>
        <fullName evidence="6 7">Large ribosomal subunit protein uL3</fullName>
    </recommendedName>
</protein>
<evidence type="ECO:0000256" key="6">
    <source>
        <dbReference type="ARBA" id="ARBA00035243"/>
    </source>
</evidence>
<dbReference type="KEGG" id="nva:G3M78_02145"/>
<evidence type="ECO:0000256" key="4">
    <source>
        <dbReference type="ARBA" id="ARBA00022980"/>
    </source>
</evidence>
<dbReference type="AlphaFoldDB" id="A0A7T0C0I3"/>
<dbReference type="HAMAP" id="MF_01325_B">
    <property type="entry name" value="Ribosomal_uL3_B"/>
    <property type="match status" value="1"/>
</dbReference>
<dbReference type="Pfam" id="PF00297">
    <property type="entry name" value="Ribosomal_L3"/>
    <property type="match status" value="1"/>
</dbReference>
<dbReference type="InterPro" id="IPR000597">
    <property type="entry name" value="Ribosomal_uL3"/>
</dbReference>
<keyword evidence="2 7" id="KW-0699">rRNA-binding</keyword>
<dbReference type="InterPro" id="IPR019927">
    <property type="entry name" value="Ribosomal_uL3_bac/org-type"/>
</dbReference>
<dbReference type="NCBIfam" id="TIGR03625">
    <property type="entry name" value="L3_bact"/>
    <property type="match status" value="1"/>
</dbReference>
<dbReference type="InterPro" id="IPR019926">
    <property type="entry name" value="Ribosomal_uL3_CS"/>
</dbReference>
<dbReference type="SUPFAM" id="SSF50447">
    <property type="entry name" value="Translation proteins"/>
    <property type="match status" value="1"/>
</dbReference>
<evidence type="ECO:0000256" key="9">
    <source>
        <dbReference type="RuleBase" id="RU003906"/>
    </source>
</evidence>
<reference evidence="11" key="1">
    <citation type="submission" date="2020-02" db="EMBL/GenBank/DDBJ databases">
        <title>Genomic and physiological characterization of two novel Nitrospinaceae genera.</title>
        <authorList>
            <person name="Mueller A.J."/>
            <person name="Jung M.-Y."/>
            <person name="Strachan C.R."/>
            <person name="Herbold C.W."/>
            <person name="Kirkegaard R.H."/>
            <person name="Daims H."/>
        </authorList>
    </citation>
    <scope>NUCLEOTIDE SEQUENCE [LARGE SCALE GENOMIC DNA]</scope>
</reference>
<dbReference type="GO" id="GO:0019843">
    <property type="term" value="F:rRNA binding"/>
    <property type="evidence" value="ECO:0007669"/>
    <property type="project" value="UniProtKB-UniRule"/>
</dbReference>
<dbReference type="EMBL" id="CP048620">
    <property type="protein sequence ID" value="QPJ64266.1"/>
    <property type="molecule type" value="Genomic_DNA"/>
</dbReference>
<evidence type="ECO:0000256" key="8">
    <source>
        <dbReference type="RuleBase" id="RU003905"/>
    </source>
</evidence>
<dbReference type="GO" id="GO:0022625">
    <property type="term" value="C:cytosolic large ribosomal subunit"/>
    <property type="evidence" value="ECO:0007669"/>
    <property type="project" value="TreeGrafter"/>
</dbReference>
<keyword evidence="4 7" id="KW-0689">Ribosomal protein</keyword>
<gene>
    <name evidence="7 10" type="primary">rplC</name>
    <name evidence="10" type="ORF">G3M78_02145</name>
</gene>
<keyword evidence="5 7" id="KW-0687">Ribonucleoprotein</keyword>
<dbReference type="InterPro" id="IPR009000">
    <property type="entry name" value="Transl_B-barrel_sf"/>
</dbReference>
<dbReference type="FunFam" id="2.40.30.10:FF:000004">
    <property type="entry name" value="50S ribosomal protein L3"/>
    <property type="match status" value="1"/>
</dbReference>
<dbReference type="Proteomes" id="UP000594464">
    <property type="component" value="Chromosome"/>
</dbReference>
<dbReference type="PANTHER" id="PTHR11229">
    <property type="entry name" value="50S RIBOSOMAL PROTEIN L3"/>
    <property type="match status" value="1"/>
</dbReference>
<dbReference type="Gene3D" id="3.30.160.810">
    <property type="match status" value="1"/>
</dbReference>